<dbReference type="Pfam" id="PF01812">
    <property type="entry name" value="5-FTHF_cyc-lig"/>
    <property type="match status" value="1"/>
</dbReference>
<dbReference type="EMBL" id="CP036402">
    <property type="protein sequence ID" value="QBI18285.1"/>
    <property type="molecule type" value="Genomic_DNA"/>
</dbReference>
<name>A0A411YAR1_9ACTN</name>
<dbReference type="RefSeq" id="WP_131153283.1">
    <property type="nucleotide sequence ID" value="NZ_CP036402.1"/>
</dbReference>
<dbReference type="PANTHER" id="PTHR13017:SF0">
    <property type="entry name" value="METHENYLTETRAHYDROFOLATE SYNTHASE DOMAIN-CONTAINING PROTEIN"/>
    <property type="match status" value="1"/>
</dbReference>
<evidence type="ECO:0000313" key="2">
    <source>
        <dbReference type="Proteomes" id="UP000291469"/>
    </source>
</evidence>
<keyword evidence="1" id="KW-0436">Ligase</keyword>
<dbReference type="PANTHER" id="PTHR13017">
    <property type="entry name" value="5-FORMYLTETRAHYDROFOLATE CYCLO-LIGASE-RELATED"/>
    <property type="match status" value="1"/>
</dbReference>
<dbReference type="Gene3D" id="3.40.50.10420">
    <property type="entry name" value="NagB/RpiA/CoA transferase-like"/>
    <property type="match status" value="1"/>
</dbReference>
<protein>
    <submittedName>
        <fullName evidence="1">5-formyltetrahydrofolate cyclo-ligase</fullName>
    </submittedName>
</protein>
<proteinExistence type="predicted"/>
<dbReference type="GO" id="GO:0005737">
    <property type="term" value="C:cytoplasm"/>
    <property type="evidence" value="ECO:0007669"/>
    <property type="project" value="TreeGrafter"/>
</dbReference>
<gene>
    <name evidence="1" type="ORF">ER308_00990</name>
</gene>
<dbReference type="InterPro" id="IPR037171">
    <property type="entry name" value="NagB/RpiA_transferase-like"/>
</dbReference>
<dbReference type="OrthoDB" id="3242798at2"/>
<dbReference type="Proteomes" id="UP000291469">
    <property type="component" value="Chromosome"/>
</dbReference>
<dbReference type="KEGG" id="erz:ER308_00990"/>
<sequence length="253" mass="26992">MSRDHDADAGGDPAVLGAKRALREEVWQALSDAGAARFPGARNRIPNFSGAEEAAQRLAALPEWDRADAVKANPDAPQRPVRARALEDGLVCYLAVPRLAGEKPFLRLDPDRLEVAPRDAASIKGGEAHGELVGVDEMEPVDLVVSGCVAVDRRGARLGKGGGFADLELALAVEAGVVTEDTVVATTVHPLQVVEADRIPLAEHDTTVDVIVTPTEVIRCPRERPRPAEIAWDALTDEKIAAIPLLRRLVGRA</sequence>
<dbReference type="InterPro" id="IPR002698">
    <property type="entry name" value="FTHF_cligase"/>
</dbReference>
<reference evidence="1 2" key="1">
    <citation type="submission" date="2019-01" db="EMBL/GenBank/DDBJ databases">
        <title>Egibacter rhizosphaerae EGI 80759T.</title>
        <authorList>
            <person name="Chen D.-D."/>
            <person name="Tian Y."/>
            <person name="Jiao J.-Y."/>
            <person name="Zhang X.-T."/>
            <person name="Zhang Y.-G."/>
            <person name="Zhang Y."/>
            <person name="Xiao M."/>
            <person name="Shu W.-S."/>
            <person name="Li W.-J."/>
        </authorList>
    </citation>
    <scope>NUCLEOTIDE SEQUENCE [LARGE SCALE GENOMIC DNA]</scope>
    <source>
        <strain evidence="1 2">EGI 80759</strain>
    </source>
</reference>
<keyword evidence="2" id="KW-1185">Reference proteome</keyword>
<organism evidence="1 2">
    <name type="scientific">Egibacter rhizosphaerae</name>
    <dbReference type="NCBI Taxonomy" id="1670831"/>
    <lineage>
        <taxon>Bacteria</taxon>
        <taxon>Bacillati</taxon>
        <taxon>Actinomycetota</taxon>
        <taxon>Nitriliruptoria</taxon>
        <taxon>Egibacterales</taxon>
        <taxon>Egibacteraceae</taxon>
        <taxon>Egibacter</taxon>
    </lineage>
</organism>
<evidence type="ECO:0000313" key="1">
    <source>
        <dbReference type="EMBL" id="QBI18285.1"/>
    </source>
</evidence>
<dbReference type="SUPFAM" id="SSF100950">
    <property type="entry name" value="NagB/RpiA/CoA transferase-like"/>
    <property type="match status" value="1"/>
</dbReference>
<accession>A0A411YAR1</accession>
<dbReference type="GO" id="GO:0016874">
    <property type="term" value="F:ligase activity"/>
    <property type="evidence" value="ECO:0007669"/>
    <property type="project" value="UniProtKB-KW"/>
</dbReference>
<dbReference type="InterPro" id="IPR024185">
    <property type="entry name" value="FTHF_cligase-like_sf"/>
</dbReference>
<dbReference type="AlphaFoldDB" id="A0A411YAR1"/>